<dbReference type="Proteomes" id="UP001279410">
    <property type="component" value="Unassembled WGS sequence"/>
</dbReference>
<organism evidence="2 3">
    <name type="scientific">Lates japonicus</name>
    <name type="common">Japanese lates</name>
    <dbReference type="NCBI Taxonomy" id="270547"/>
    <lineage>
        <taxon>Eukaryota</taxon>
        <taxon>Metazoa</taxon>
        <taxon>Chordata</taxon>
        <taxon>Craniata</taxon>
        <taxon>Vertebrata</taxon>
        <taxon>Euteleostomi</taxon>
        <taxon>Actinopterygii</taxon>
        <taxon>Neopterygii</taxon>
        <taxon>Teleostei</taxon>
        <taxon>Neoteleostei</taxon>
        <taxon>Acanthomorphata</taxon>
        <taxon>Carangaria</taxon>
        <taxon>Carangaria incertae sedis</taxon>
        <taxon>Centropomidae</taxon>
        <taxon>Lates</taxon>
    </lineage>
</organism>
<sequence>MTEERVNAILEQVRLAEKVMCSVPGWRGETSDVIAESSGLPGSEEGSPDSLADSLEQPPAQTSRLNGGHTDAAREGKAKEARKKGFQEDSSTAGPSRGRGREGSVRPEESGSDEETTVTTRVYRRRVILKGKKRGKRSRQGHKAEKSGEEAQRGKTEVHRRPPVTPHTHKPWEEKRTGAPENEEASSINQNVSEAFA</sequence>
<feature type="compositionally biased region" description="Basic residues" evidence="1">
    <location>
        <begin position="122"/>
        <end position="141"/>
    </location>
</feature>
<evidence type="ECO:0000256" key="1">
    <source>
        <dbReference type="SAM" id="MobiDB-lite"/>
    </source>
</evidence>
<proteinExistence type="predicted"/>
<dbReference type="AlphaFoldDB" id="A0AAD3NGW2"/>
<comment type="caution">
    <text evidence="2">The sequence shown here is derived from an EMBL/GenBank/DDBJ whole genome shotgun (WGS) entry which is preliminary data.</text>
</comment>
<feature type="compositionally biased region" description="Basic and acidic residues" evidence="1">
    <location>
        <begin position="71"/>
        <end position="87"/>
    </location>
</feature>
<keyword evidence="3" id="KW-1185">Reference proteome</keyword>
<gene>
    <name evidence="2" type="ORF">AKAME5_002402600</name>
</gene>
<dbReference type="EMBL" id="BRZM01001171">
    <property type="protein sequence ID" value="GLD72701.1"/>
    <property type="molecule type" value="Genomic_DNA"/>
</dbReference>
<reference evidence="2" key="1">
    <citation type="submission" date="2022-08" db="EMBL/GenBank/DDBJ databases">
        <title>Genome sequencing of akame (Lates japonicus).</title>
        <authorList>
            <person name="Hashiguchi Y."/>
            <person name="Takahashi H."/>
        </authorList>
    </citation>
    <scope>NUCLEOTIDE SEQUENCE</scope>
    <source>
        <strain evidence="2">Kochi</strain>
    </source>
</reference>
<feature type="compositionally biased region" description="Basic and acidic residues" evidence="1">
    <location>
        <begin position="142"/>
        <end position="160"/>
    </location>
</feature>
<feature type="compositionally biased region" description="Basic and acidic residues" evidence="1">
    <location>
        <begin position="99"/>
        <end position="109"/>
    </location>
</feature>
<accession>A0AAD3NGW2</accession>
<evidence type="ECO:0000313" key="3">
    <source>
        <dbReference type="Proteomes" id="UP001279410"/>
    </source>
</evidence>
<feature type="compositionally biased region" description="Polar residues" evidence="1">
    <location>
        <begin position="185"/>
        <end position="197"/>
    </location>
</feature>
<protein>
    <submittedName>
        <fullName evidence="2">Ankyrin-3-like isoform X1</fullName>
    </submittedName>
</protein>
<feature type="region of interest" description="Disordered" evidence="1">
    <location>
        <begin position="24"/>
        <end position="197"/>
    </location>
</feature>
<feature type="compositionally biased region" description="Low complexity" evidence="1">
    <location>
        <begin position="36"/>
        <end position="50"/>
    </location>
</feature>
<name>A0AAD3NGW2_LATJO</name>
<evidence type="ECO:0000313" key="2">
    <source>
        <dbReference type="EMBL" id="GLD72701.1"/>
    </source>
</evidence>